<dbReference type="EMBL" id="CAKXAJ010011221">
    <property type="protein sequence ID" value="CAH2212458.1"/>
    <property type="molecule type" value="Genomic_DNA"/>
</dbReference>
<feature type="region of interest" description="Disordered" evidence="1">
    <location>
        <begin position="1"/>
        <end position="31"/>
    </location>
</feature>
<evidence type="ECO:0000313" key="3">
    <source>
        <dbReference type="Proteomes" id="UP000838756"/>
    </source>
</evidence>
<protein>
    <submittedName>
        <fullName evidence="2">Jg26036 protein</fullName>
    </submittedName>
</protein>
<organism evidence="2 3">
    <name type="scientific">Pararge aegeria aegeria</name>
    <dbReference type="NCBI Taxonomy" id="348720"/>
    <lineage>
        <taxon>Eukaryota</taxon>
        <taxon>Metazoa</taxon>
        <taxon>Ecdysozoa</taxon>
        <taxon>Arthropoda</taxon>
        <taxon>Hexapoda</taxon>
        <taxon>Insecta</taxon>
        <taxon>Pterygota</taxon>
        <taxon>Neoptera</taxon>
        <taxon>Endopterygota</taxon>
        <taxon>Lepidoptera</taxon>
        <taxon>Glossata</taxon>
        <taxon>Ditrysia</taxon>
        <taxon>Papilionoidea</taxon>
        <taxon>Nymphalidae</taxon>
        <taxon>Satyrinae</taxon>
        <taxon>Satyrini</taxon>
        <taxon>Parargina</taxon>
        <taxon>Pararge</taxon>
    </lineage>
</organism>
<gene>
    <name evidence="2" type="primary">jg26036</name>
    <name evidence="2" type="ORF">PAEG_LOCUS3494</name>
</gene>
<dbReference type="AlphaFoldDB" id="A0A8S4QRV0"/>
<comment type="caution">
    <text evidence="2">The sequence shown here is derived from an EMBL/GenBank/DDBJ whole genome shotgun (WGS) entry which is preliminary data.</text>
</comment>
<feature type="compositionally biased region" description="Acidic residues" evidence="1">
    <location>
        <begin position="1"/>
        <end position="18"/>
    </location>
</feature>
<accession>A0A8S4QRV0</accession>
<sequence length="68" mass="8075">MMSDDDRDIDIESDAENDSDSRPHARNSLGGSGYYSQVILIIPMTYDLLSRNRFFFYRFCFEYFEVKN</sequence>
<evidence type="ECO:0000313" key="2">
    <source>
        <dbReference type="EMBL" id="CAH2212458.1"/>
    </source>
</evidence>
<evidence type="ECO:0000256" key="1">
    <source>
        <dbReference type="SAM" id="MobiDB-lite"/>
    </source>
</evidence>
<name>A0A8S4QRV0_9NEOP</name>
<proteinExistence type="predicted"/>
<keyword evidence="3" id="KW-1185">Reference proteome</keyword>
<reference evidence="2" key="1">
    <citation type="submission" date="2022-03" db="EMBL/GenBank/DDBJ databases">
        <authorList>
            <person name="Lindestad O."/>
        </authorList>
    </citation>
    <scope>NUCLEOTIDE SEQUENCE</scope>
</reference>
<dbReference type="Proteomes" id="UP000838756">
    <property type="component" value="Unassembled WGS sequence"/>
</dbReference>